<name>A0ABX7PMP3_9ACTN</name>
<organism evidence="1 2">
    <name type="scientific">Nocardioides aromaticivorans</name>
    <dbReference type="NCBI Taxonomy" id="200618"/>
    <lineage>
        <taxon>Bacteria</taxon>
        <taxon>Bacillati</taxon>
        <taxon>Actinomycetota</taxon>
        <taxon>Actinomycetes</taxon>
        <taxon>Propionibacteriales</taxon>
        <taxon>Nocardioidaceae</taxon>
        <taxon>Nocardioides</taxon>
    </lineage>
</organism>
<evidence type="ECO:0000313" key="2">
    <source>
        <dbReference type="Proteomes" id="UP000662818"/>
    </source>
</evidence>
<gene>
    <name evidence="1" type="ORF">CFH99_16620</name>
</gene>
<dbReference type="Proteomes" id="UP000662818">
    <property type="component" value="Chromosome"/>
</dbReference>
<proteinExistence type="predicted"/>
<dbReference type="EMBL" id="CP022295">
    <property type="protein sequence ID" value="QSR27246.1"/>
    <property type="molecule type" value="Genomic_DNA"/>
</dbReference>
<accession>A0ABX7PMP3</accession>
<evidence type="ECO:0000313" key="1">
    <source>
        <dbReference type="EMBL" id="QSR27246.1"/>
    </source>
</evidence>
<protein>
    <submittedName>
        <fullName evidence="1">Uncharacterized protein</fullName>
    </submittedName>
</protein>
<keyword evidence="2" id="KW-1185">Reference proteome</keyword>
<sequence length="706" mass="74874">MSTEIPHAAEFRVTRERTHVRRLLAVNPNYFGTAPGLGFEAVLDQKGDTTYEALSCVSFSPERDRLEATIQVKRSSGYGGPLCSAGTSEHVRFYVSYDEGATWDDAGAASASVHDIPAGQDCEKAAQLPLSYVVGVNYQPKRKWCATPVLPLVRAILSWEIMPDPGMPDQTPIWGDVREVHVQVRPRRWILPDLVDSLKLSDAAIAKLPPYLLEELPSPIPDPGPKLPLPLSAVAELYAGGEKEHAVPAHRFALPHLAATQVAGTMGVTSYVAPANLALESKIDLSEVLKVLESASGDTTYEQIECVGLDNNADQIVGTFRVKRPSGFSGGPCTAGSKEYVAYWADFGSKDCSYTYLGTVEVATHDYATIPSGGLCYAAPLTVDLGQFRKGCDTPVIGRVRAVLSWGTPPSTTNPNAVPHWGNRIDTHVQLRPGHAYDGVARITLVGGVESSKVDGATGLTLPGGHIAETGYALPDACPFAGQVTLHGPLDPALVGSSYRIRVRNITAGGPVTDLTSAFFVVDQNGVGSWVTPGASGWIGWPTWSSDTTGVLGMFTPGGDDLWEVQLEVGGLGVVDVRRVQMDNTLNSSIVVGDPDNAGDLNLQTMGQCRVPKAPLAGTFVARDEHFHSWSFSVLGGPTGTVPATPVTCAISPATQTPAGGQPFSIDLSALASCGYVVRLGITDRAVVNSTGFGRTAYVDRGICIE</sequence>
<reference evidence="1 2" key="1">
    <citation type="submission" date="2017-06" db="EMBL/GenBank/DDBJ databases">
        <title>Complete Genome Sequence of the Soil Carbazole-Degrading Bacterium Nocardioides aromaticivorans IC177.</title>
        <authorList>
            <person name="Vejarano F."/>
            <person name="Suzuki-Minakuchi C."/>
            <person name="Ohtsubo Y."/>
            <person name="Tsuda M."/>
            <person name="Okada K."/>
            <person name="Nojiri H."/>
        </authorList>
    </citation>
    <scope>NUCLEOTIDE SEQUENCE [LARGE SCALE GENOMIC DNA]</scope>
    <source>
        <strain evidence="1 2">IC177</strain>
    </source>
</reference>